<dbReference type="RefSeq" id="WP_227897255.1">
    <property type="nucleotide sequence ID" value="NZ_CP099467.1"/>
</dbReference>
<protein>
    <submittedName>
        <fullName evidence="2">Cell division protein FtsK</fullName>
    </submittedName>
</protein>
<dbReference type="Gene3D" id="3.40.50.300">
    <property type="entry name" value="P-loop containing nucleotide triphosphate hydrolases"/>
    <property type="match status" value="1"/>
</dbReference>
<organism evidence="2 3">
    <name type="scientific">Arthrobacter caoxuetaonis</name>
    <dbReference type="NCBI Taxonomy" id="2886935"/>
    <lineage>
        <taxon>Bacteria</taxon>
        <taxon>Bacillati</taxon>
        <taxon>Actinomycetota</taxon>
        <taxon>Actinomycetes</taxon>
        <taxon>Micrococcales</taxon>
        <taxon>Micrococcaceae</taxon>
        <taxon>Arthrobacter</taxon>
    </lineage>
</organism>
<reference evidence="2" key="1">
    <citation type="submission" date="2021-10" db="EMBL/GenBank/DDBJ databases">
        <title>Novel species in genus Arthrobacter.</title>
        <authorList>
            <person name="Liu Y."/>
        </authorList>
    </citation>
    <scope>NUCLEOTIDE SEQUENCE</scope>
    <source>
        <strain evidence="2">Zg-Y453</strain>
    </source>
</reference>
<evidence type="ECO:0000313" key="3">
    <source>
        <dbReference type="Proteomes" id="UP001139158"/>
    </source>
</evidence>
<dbReference type="EMBL" id="JAJFZV010000018">
    <property type="protein sequence ID" value="MCC3299267.1"/>
    <property type="molecule type" value="Genomic_DNA"/>
</dbReference>
<dbReference type="AlphaFoldDB" id="A0A9X1MH50"/>
<dbReference type="InterPro" id="IPR027417">
    <property type="entry name" value="P-loop_NTPase"/>
</dbReference>
<proteinExistence type="predicted"/>
<keyword evidence="3" id="KW-1185">Reference proteome</keyword>
<comment type="caution">
    <text evidence="2">The sequence shown here is derived from an EMBL/GenBank/DDBJ whole genome shotgun (WGS) entry which is preliminary data.</text>
</comment>
<dbReference type="Proteomes" id="UP001139158">
    <property type="component" value="Unassembled WGS sequence"/>
</dbReference>
<keyword evidence="2" id="KW-0132">Cell division</keyword>
<name>A0A9X1MH50_9MICC</name>
<dbReference type="SUPFAM" id="SSF52540">
    <property type="entry name" value="P-loop containing nucleoside triphosphate hydrolases"/>
    <property type="match status" value="1"/>
</dbReference>
<evidence type="ECO:0000256" key="1">
    <source>
        <dbReference type="SAM" id="MobiDB-lite"/>
    </source>
</evidence>
<evidence type="ECO:0000313" key="2">
    <source>
        <dbReference type="EMBL" id="MCC3299267.1"/>
    </source>
</evidence>
<dbReference type="GO" id="GO:0051301">
    <property type="term" value="P:cell division"/>
    <property type="evidence" value="ECO:0007669"/>
    <property type="project" value="UniProtKB-KW"/>
</dbReference>
<feature type="region of interest" description="Disordered" evidence="1">
    <location>
        <begin position="461"/>
        <end position="489"/>
    </location>
</feature>
<accession>A0A9X1MH50</accession>
<sequence>MASNTERIRINLPAGFQPEKHTKQVEKKIVEKHGEGFEIDSIETVTRPDGSSGLVAVATRQVTITSVSQSENSKSKTVRLTRGTKPSDGEKMAIKLADQHGDGWEMTRFEPFLGTAVLTKLSPDVARCRGAVSVALGVKPWEVQVKPRRDGGFDLELPRQYVPSKHESKLEEVATTVVGNEGWYVKVDARKLTASIIPSSPPTFPGAIPTPMDAVVKFDHTSKETFKIPLGMKLPAAGETVGETFFLDMNAGAHAQLGGISGGGKTVLLNCYLATWLAKGAELAIIDLPTKSADFEWCKEYVRPGGWGCASPAQSAVAIRLIMEEGERRSAYIKSHGVNDWKLLPKNKGLKPLIVIVDELTGLFALEAVPKAGKDAPQLLKDMAEEAQRTNLYKEILKNGIKRVAAELRFTGVFLMLATQVASANTGIEPALRTNLHHKLLMGAKPTEGNRRLVFSDPDRVPLVPENVRTDGAASRGVGSSEPEGDEPSVFKSYYAEVTQYRAWLEKLGVPKTDQPEPTRKQMAQLEDAFETDEPDTTAQRRAAMKDPMAEMMGVSGLDENGRPLKGAALAAAQSRKLSNMAARA</sequence>
<gene>
    <name evidence="2" type="ORF">LJ757_15865</name>
</gene>
<keyword evidence="2" id="KW-0131">Cell cycle</keyword>